<keyword evidence="3 5" id="KW-0378">Hydrolase</keyword>
<gene>
    <name evidence="5" type="primary">xseA</name>
    <name evidence="9" type="ORF">A2898_04385</name>
</gene>
<dbReference type="EC" id="3.1.11.6" evidence="5"/>
<dbReference type="PANTHER" id="PTHR30008:SF0">
    <property type="entry name" value="EXODEOXYRIBONUCLEASE 7 LARGE SUBUNIT"/>
    <property type="match status" value="1"/>
</dbReference>
<comment type="caution">
    <text evidence="9">The sequence shown here is derived from an EMBL/GenBank/DDBJ whole genome shotgun (WGS) entry which is preliminary data.</text>
</comment>
<proteinExistence type="inferred from homology"/>
<dbReference type="InterPro" id="IPR025824">
    <property type="entry name" value="OB-fold_nuc-bd_dom"/>
</dbReference>
<evidence type="ECO:0000256" key="1">
    <source>
        <dbReference type="ARBA" id="ARBA00022490"/>
    </source>
</evidence>
<evidence type="ECO:0000259" key="8">
    <source>
        <dbReference type="Pfam" id="PF13742"/>
    </source>
</evidence>
<dbReference type="EMBL" id="MHKE01000017">
    <property type="protein sequence ID" value="OGY82804.1"/>
    <property type="molecule type" value="Genomic_DNA"/>
</dbReference>
<dbReference type="Pfam" id="PF13742">
    <property type="entry name" value="tRNA_anti_2"/>
    <property type="match status" value="1"/>
</dbReference>
<comment type="similarity">
    <text evidence="5 6">Belongs to the XseA family.</text>
</comment>
<dbReference type="InterPro" id="IPR020579">
    <property type="entry name" value="Exonuc_VII_lsu_C"/>
</dbReference>
<evidence type="ECO:0000256" key="3">
    <source>
        <dbReference type="ARBA" id="ARBA00022801"/>
    </source>
</evidence>
<dbReference type="GO" id="GO:0008855">
    <property type="term" value="F:exodeoxyribonuclease VII activity"/>
    <property type="evidence" value="ECO:0007669"/>
    <property type="project" value="UniProtKB-UniRule"/>
</dbReference>
<evidence type="ECO:0000259" key="7">
    <source>
        <dbReference type="Pfam" id="PF02601"/>
    </source>
</evidence>
<sequence length="389" mass="43497">MSANKVYSVSEFVSAIKEYLEDGLGNVSIQGEVTGYRLAQERLIFFELKDESSRVVCFMMKYDLHTILEDGMEIRVHGNASLFKKSGGFHVRVREIELVGKGALNKALLMLKDKLEKEGLFAEERKRALPRFPHIVGLITSPDAAAYTDVVRVMNNRWSGVTIQFAPVGVQGPGSISSIVKALRYLSSVKEVDAIILTRGGGSLEDLQSFNSEDLARAIFGSRVPVVCGVGHERDWTIADLVADVRASTPSNAAERVVPDRREILFQIETLAASLEDGLRETIERYQDRAQRSLGLLETMMRSQTEKAQNVYQRFITSFREFDYAIRKKYEKVQHLERLVRTLSPQSTLDRGYSVTRKGGKVLKGSQDTVKGDILSTRLAKGEVISQVT</sequence>
<feature type="domain" description="Exonuclease VII large subunit C-terminal" evidence="7">
    <location>
        <begin position="120"/>
        <end position="316"/>
    </location>
</feature>
<dbReference type="InterPro" id="IPR003753">
    <property type="entry name" value="Exonuc_VII_L"/>
</dbReference>
<evidence type="ECO:0000256" key="5">
    <source>
        <dbReference type="HAMAP-Rule" id="MF_00378"/>
    </source>
</evidence>
<reference evidence="9 10" key="1">
    <citation type="journal article" date="2016" name="Nat. Commun.">
        <title>Thousands of microbial genomes shed light on interconnected biogeochemical processes in an aquifer system.</title>
        <authorList>
            <person name="Anantharaman K."/>
            <person name="Brown C.T."/>
            <person name="Hug L.A."/>
            <person name="Sharon I."/>
            <person name="Castelle C.J."/>
            <person name="Probst A.J."/>
            <person name="Thomas B.C."/>
            <person name="Singh A."/>
            <person name="Wilkins M.J."/>
            <person name="Karaoz U."/>
            <person name="Brodie E.L."/>
            <person name="Williams K.H."/>
            <person name="Hubbard S.S."/>
            <person name="Banfield J.F."/>
        </authorList>
    </citation>
    <scope>NUCLEOTIDE SEQUENCE [LARGE SCALE GENOMIC DNA]</scope>
</reference>
<keyword evidence="1 5" id="KW-0963">Cytoplasm</keyword>
<dbReference type="HAMAP" id="MF_00378">
    <property type="entry name" value="Exonuc_7_L"/>
    <property type="match status" value="1"/>
</dbReference>
<name>A0A1G2B0W4_9BACT</name>
<evidence type="ECO:0000256" key="4">
    <source>
        <dbReference type="ARBA" id="ARBA00022839"/>
    </source>
</evidence>
<evidence type="ECO:0000313" key="10">
    <source>
        <dbReference type="Proteomes" id="UP000179164"/>
    </source>
</evidence>
<dbReference type="GO" id="GO:0005737">
    <property type="term" value="C:cytoplasm"/>
    <property type="evidence" value="ECO:0007669"/>
    <property type="project" value="UniProtKB-SubCell"/>
</dbReference>
<dbReference type="GO" id="GO:0009318">
    <property type="term" value="C:exodeoxyribonuclease VII complex"/>
    <property type="evidence" value="ECO:0007669"/>
    <property type="project" value="UniProtKB-UniRule"/>
</dbReference>
<protein>
    <recommendedName>
        <fullName evidence="5">Exodeoxyribonuclease 7 large subunit</fullName>
        <ecNumber evidence="5">3.1.11.6</ecNumber>
    </recommendedName>
    <alternativeName>
        <fullName evidence="5">Exodeoxyribonuclease VII large subunit</fullName>
        <shortName evidence="5">Exonuclease VII large subunit</shortName>
    </alternativeName>
</protein>
<accession>A0A1G2B0W4</accession>
<evidence type="ECO:0000313" key="9">
    <source>
        <dbReference type="EMBL" id="OGY82804.1"/>
    </source>
</evidence>
<dbReference type="AlphaFoldDB" id="A0A1G2B0W4"/>
<evidence type="ECO:0000256" key="6">
    <source>
        <dbReference type="RuleBase" id="RU004355"/>
    </source>
</evidence>
<dbReference type="Pfam" id="PF02601">
    <property type="entry name" value="Exonuc_VII_L"/>
    <property type="match status" value="1"/>
</dbReference>
<dbReference type="CDD" id="cd04489">
    <property type="entry name" value="ExoVII_LU_OBF"/>
    <property type="match status" value="1"/>
</dbReference>
<dbReference type="NCBIfam" id="TIGR00237">
    <property type="entry name" value="xseA"/>
    <property type="match status" value="1"/>
</dbReference>
<comment type="catalytic activity">
    <reaction evidence="5 6">
        <text>Exonucleolytic cleavage in either 5'- to 3'- or 3'- to 5'-direction to yield nucleoside 5'-phosphates.</text>
        <dbReference type="EC" id="3.1.11.6"/>
    </reaction>
</comment>
<comment type="subcellular location">
    <subcellularLocation>
        <location evidence="5 6">Cytoplasm</location>
    </subcellularLocation>
</comment>
<organism evidence="9 10">
    <name type="scientific">Candidatus Kerfeldbacteria bacterium RIFCSPLOWO2_01_FULL_48_11</name>
    <dbReference type="NCBI Taxonomy" id="1798543"/>
    <lineage>
        <taxon>Bacteria</taxon>
        <taxon>Candidatus Kerfeldiibacteriota</taxon>
    </lineage>
</organism>
<dbReference type="PANTHER" id="PTHR30008">
    <property type="entry name" value="EXODEOXYRIBONUCLEASE 7 LARGE SUBUNIT"/>
    <property type="match status" value="1"/>
</dbReference>
<comment type="function">
    <text evidence="5">Bidirectionally degrades single-stranded DNA into large acid-insoluble oligonucleotides, which are then degraded further into small acid-soluble oligonucleotides.</text>
</comment>
<comment type="subunit">
    <text evidence="5">Heterooligomer composed of large and small subunits.</text>
</comment>
<keyword evidence="2 5" id="KW-0540">Nuclease</keyword>
<dbReference type="GO" id="GO:0003676">
    <property type="term" value="F:nucleic acid binding"/>
    <property type="evidence" value="ECO:0007669"/>
    <property type="project" value="InterPro"/>
</dbReference>
<feature type="domain" description="OB-fold nucleic acid binding" evidence="8">
    <location>
        <begin position="7"/>
        <end position="97"/>
    </location>
</feature>
<evidence type="ECO:0000256" key="2">
    <source>
        <dbReference type="ARBA" id="ARBA00022722"/>
    </source>
</evidence>
<dbReference type="GO" id="GO:0006308">
    <property type="term" value="P:DNA catabolic process"/>
    <property type="evidence" value="ECO:0007669"/>
    <property type="project" value="UniProtKB-UniRule"/>
</dbReference>
<dbReference type="Proteomes" id="UP000179164">
    <property type="component" value="Unassembled WGS sequence"/>
</dbReference>
<dbReference type="STRING" id="1798543.A2898_04385"/>
<keyword evidence="4 5" id="KW-0269">Exonuclease</keyword>